<evidence type="ECO:0000313" key="14">
    <source>
        <dbReference type="Proteomes" id="UP000288361"/>
    </source>
</evidence>
<keyword evidence="4 9" id="KW-0067">ATP-binding</keyword>
<dbReference type="Gene3D" id="3.30.360.80">
    <property type="match status" value="1"/>
</dbReference>
<dbReference type="HAMAP" id="MF_01821">
    <property type="entry name" value="Helicase_RapA"/>
    <property type="match status" value="1"/>
</dbReference>
<dbReference type="SUPFAM" id="SSF52540">
    <property type="entry name" value="P-loop containing nucleoside triphosphate hydrolases"/>
    <property type="match status" value="2"/>
</dbReference>
<feature type="coiled-coil region" evidence="10">
    <location>
        <begin position="807"/>
        <end position="846"/>
    </location>
</feature>
<dbReference type="InterPro" id="IPR038718">
    <property type="entry name" value="SNF2-like_sf"/>
</dbReference>
<dbReference type="PROSITE" id="PS51192">
    <property type="entry name" value="HELICASE_ATP_BIND_1"/>
    <property type="match status" value="1"/>
</dbReference>
<dbReference type="InterPro" id="IPR023949">
    <property type="entry name" value="Helicase_RapA"/>
</dbReference>
<proteinExistence type="inferred from homology"/>
<sequence length="886" mass="100649">MSEFRVGQRYLSETETEMGLGLITQAEGRHITVMFPANGEVRLYAAQEAPLARYLLQEGQQGKHAEGWAFIIEELSEAAGIVTYHGTREDTQESVAVPEPQLSYQIDNNPALTRLLAGQADRLDMYQLRCEANQHLAAYQNSEVAGLLGVRTHLLPHQLYIAKTVADRYHPRVLLADEVGLGKTIEAGMIIKRRLMTDRSSRVLIVVPESLMHQWLIELRRRFALSFTLFDEERCEQASEDTENPFLTEQHIIVSSDFIKEPKWQSALSDADFDLLVIDEAHHLQPDADEFAQVKALCESIPGLLLLTATPEQEGSEGHFLRLQLLDPDRFNDYEAFLKEQEHYKELAEQAESITDSEKLDELLDKYGSGRVMFRNRRADIGGFPERRFHPIELPEFTPEEGMPWWMDDPRVDWLINHIQENRNTKALLICKTAEQVLDLSEALRVLAGVQAATFHEGMTLTERDRSAAFFASEEDGSPVLLCSEIGSEGRNFQFVSQLILFDLPTNPDLLEQRIGRLDRIGQQNTIDIYLPYTSGSSESILLPWYEQGMNAFRQCNAIGRKLYDAFGTFIEAALQKRQPLSDDIIQQTQELSEAWRELNKQGHDKLQAMNACRPEQAERIIEHINADSDVDTVADFMLAFWDRFGVNNEVLDESRWFIRASEHMRIPGLPGLPEDGITVTFDRVTALNFEDVDFLSWDHPMVQAALELLSSDDFGSTCVAQMKNTAIPAGAWFLELDFTNTVVAPAKTAVQEFCPQGNLRLLLDSQGRELSDKVSRELLDQQASFLDKKTARQILKQLRGPAQDLIHGAQDQARSWQERLVNEQQEKISETLQRELNRLEALKDVNPSVRESEIEALKERQATLLAATEQPQLSLTAIRILVNNH</sequence>
<evidence type="ECO:0000256" key="7">
    <source>
        <dbReference type="ARBA" id="ARBA00023159"/>
    </source>
</evidence>
<evidence type="ECO:0000259" key="11">
    <source>
        <dbReference type="PROSITE" id="PS51192"/>
    </source>
</evidence>
<dbReference type="CDD" id="cd18793">
    <property type="entry name" value="SF2_C_SNF"/>
    <property type="match status" value="1"/>
</dbReference>
<evidence type="ECO:0000256" key="10">
    <source>
        <dbReference type="SAM" id="Coils"/>
    </source>
</evidence>
<name>A0A432YR75_9GAMM</name>
<evidence type="ECO:0000256" key="9">
    <source>
        <dbReference type="HAMAP-Rule" id="MF_01821"/>
    </source>
</evidence>
<dbReference type="InterPro" id="IPR001650">
    <property type="entry name" value="Helicase_C-like"/>
</dbReference>
<keyword evidence="7 9" id="KW-0010">Activator</keyword>
<dbReference type="PANTHER" id="PTHR45766:SF6">
    <property type="entry name" value="SWI_SNF-RELATED MATRIX-ASSOCIATED ACTIN-DEPENDENT REGULATOR OF CHROMATIN SUBFAMILY A-LIKE PROTEIN 1"/>
    <property type="match status" value="1"/>
</dbReference>
<dbReference type="GO" id="GO:0016817">
    <property type="term" value="F:hydrolase activity, acting on acid anhydrides"/>
    <property type="evidence" value="ECO:0007669"/>
    <property type="project" value="InterPro"/>
</dbReference>
<dbReference type="Pfam" id="PF18339">
    <property type="entry name" value="Tudor_1_RapA"/>
    <property type="match status" value="1"/>
</dbReference>
<keyword evidence="6 9" id="KW-0238">DNA-binding</keyword>
<dbReference type="SMART" id="SM00487">
    <property type="entry name" value="DEXDc"/>
    <property type="match status" value="1"/>
</dbReference>
<dbReference type="InterPro" id="IPR000330">
    <property type="entry name" value="SNF2_N"/>
</dbReference>
<dbReference type="EC" id="3.6.4.-" evidence="9"/>
<comment type="subunit">
    <text evidence="9">Interacts with the RNAP. Has a higher affinity for the core RNAP than for the holoenzyme. Its ATPase activity is stimulated by binding to RNAP.</text>
</comment>
<dbReference type="Pfam" id="PF18337">
    <property type="entry name" value="Tudor_RapA"/>
    <property type="match status" value="1"/>
</dbReference>
<gene>
    <name evidence="9" type="primary">rapA</name>
    <name evidence="13" type="ORF">CWI73_08335</name>
</gene>
<dbReference type="CDD" id="cd18011">
    <property type="entry name" value="DEXDc_RapA"/>
    <property type="match status" value="1"/>
</dbReference>
<reference evidence="13 14" key="1">
    <citation type="journal article" date="2011" name="Front. Microbiol.">
        <title>Genomic signatures of strain selection and enhancement in Bacillus atrophaeus var. globigii, a historical biowarfare simulant.</title>
        <authorList>
            <person name="Gibbons H.S."/>
            <person name="Broomall S.M."/>
            <person name="McNew L.A."/>
            <person name="Daligault H."/>
            <person name="Chapman C."/>
            <person name="Bruce D."/>
            <person name="Karavis M."/>
            <person name="Krepps M."/>
            <person name="McGregor P.A."/>
            <person name="Hong C."/>
            <person name="Park K.H."/>
            <person name="Akmal A."/>
            <person name="Feldman A."/>
            <person name="Lin J.S."/>
            <person name="Chang W.E."/>
            <person name="Higgs B.W."/>
            <person name="Demirev P."/>
            <person name="Lindquist J."/>
            <person name="Liem A."/>
            <person name="Fochler E."/>
            <person name="Read T.D."/>
            <person name="Tapia R."/>
            <person name="Johnson S."/>
            <person name="Bishop-Lilly K.A."/>
            <person name="Detter C."/>
            <person name="Han C."/>
            <person name="Sozhamannan S."/>
            <person name="Rosenzweig C.N."/>
            <person name="Skowronski E.W."/>
        </authorList>
    </citation>
    <scope>NUCLEOTIDE SEQUENCE [LARGE SCALE GENOMIC DNA]</scope>
    <source>
        <strain evidence="13 14">TPS4-2</strain>
    </source>
</reference>
<dbReference type="Gene3D" id="3.40.50.300">
    <property type="entry name" value="P-loop containing nucleotide triphosphate hydrolases"/>
    <property type="match status" value="1"/>
</dbReference>
<keyword evidence="3 9" id="KW-0347">Helicase</keyword>
<feature type="short sequence motif" description="DEAH box" evidence="9">
    <location>
        <begin position="279"/>
        <end position="282"/>
    </location>
</feature>
<evidence type="ECO:0000256" key="6">
    <source>
        <dbReference type="ARBA" id="ARBA00023125"/>
    </source>
</evidence>
<dbReference type="Gene3D" id="2.30.30.140">
    <property type="match status" value="1"/>
</dbReference>
<dbReference type="InterPro" id="IPR014001">
    <property type="entry name" value="Helicase_ATP-bd"/>
</dbReference>
<dbReference type="InterPro" id="IPR049730">
    <property type="entry name" value="SNF2/RAD54-like_C"/>
</dbReference>
<evidence type="ECO:0000256" key="2">
    <source>
        <dbReference type="ARBA" id="ARBA00022801"/>
    </source>
</evidence>
<dbReference type="Pfam" id="PF00176">
    <property type="entry name" value="SNF2-rel_dom"/>
    <property type="match status" value="1"/>
</dbReference>
<dbReference type="GO" id="GO:0005524">
    <property type="term" value="F:ATP binding"/>
    <property type="evidence" value="ECO:0007669"/>
    <property type="project" value="UniProtKB-UniRule"/>
</dbReference>
<dbReference type="Gene3D" id="2.30.30.930">
    <property type="match status" value="1"/>
</dbReference>
<dbReference type="GO" id="GO:0004386">
    <property type="term" value="F:helicase activity"/>
    <property type="evidence" value="ECO:0007669"/>
    <property type="project" value="UniProtKB-UniRule"/>
</dbReference>
<dbReference type="InterPro" id="IPR040765">
    <property type="entry name" value="Tudor_1_RapA"/>
</dbReference>
<evidence type="ECO:0000256" key="1">
    <source>
        <dbReference type="ARBA" id="ARBA00022741"/>
    </source>
</evidence>
<dbReference type="Proteomes" id="UP000288361">
    <property type="component" value="Unassembled WGS sequence"/>
</dbReference>
<dbReference type="Pfam" id="PF00271">
    <property type="entry name" value="Helicase_C"/>
    <property type="match status" value="1"/>
</dbReference>
<evidence type="ECO:0000256" key="5">
    <source>
        <dbReference type="ARBA" id="ARBA00023015"/>
    </source>
</evidence>
<dbReference type="InterPro" id="IPR022737">
    <property type="entry name" value="RapA_C"/>
</dbReference>
<dbReference type="Gene3D" id="3.40.50.10810">
    <property type="entry name" value="Tandem AAA-ATPase domain"/>
    <property type="match status" value="1"/>
</dbReference>
<dbReference type="InterPro" id="IPR040766">
    <property type="entry name" value="Tudor_2_RapA"/>
</dbReference>
<dbReference type="GO" id="GO:0003677">
    <property type="term" value="F:DNA binding"/>
    <property type="evidence" value="ECO:0007669"/>
    <property type="project" value="UniProtKB-KW"/>
</dbReference>
<comment type="function">
    <text evidence="9">Transcription regulator that activates transcription by stimulating RNA polymerase (RNAP) recycling in case of stress conditions such as supercoiled DNA or high salt concentrations. Probably acts by releasing the RNAP, when it is trapped or immobilized on tightly supercoiled DNA. Does not activate transcription on linear DNA. Probably not involved in DNA repair.</text>
</comment>
<evidence type="ECO:0000256" key="8">
    <source>
        <dbReference type="ARBA" id="ARBA00023163"/>
    </source>
</evidence>
<dbReference type="InterPro" id="IPR057342">
    <property type="entry name" value="DEXDc_RapA"/>
</dbReference>
<accession>A0A432YR75</accession>
<dbReference type="Pfam" id="PF12137">
    <property type="entry name" value="RapA_C"/>
    <property type="match status" value="1"/>
</dbReference>
<dbReference type="NCBIfam" id="NF003426">
    <property type="entry name" value="PRK04914.1"/>
    <property type="match status" value="1"/>
</dbReference>
<evidence type="ECO:0000256" key="4">
    <source>
        <dbReference type="ARBA" id="ARBA00022840"/>
    </source>
</evidence>
<evidence type="ECO:0000259" key="12">
    <source>
        <dbReference type="PROSITE" id="PS51194"/>
    </source>
</evidence>
<keyword evidence="1 9" id="KW-0547">Nucleotide-binding</keyword>
<evidence type="ECO:0000313" key="13">
    <source>
        <dbReference type="EMBL" id="RUO64163.1"/>
    </source>
</evidence>
<protein>
    <recommendedName>
        <fullName evidence="9">RNA polymerase-associated protein RapA</fullName>
        <ecNumber evidence="9">3.6.4.-</ecNumber>
    </recommendedName>
    <alternativeName>
        <fullName evidence="9">ATP-dependent helicase HepA</fullName>
    </alternativeName>
</protein>
<dbReference type="SMART" id="SM00490">
    <property type="entry name" value="HELICc"/>
    <property type="match status" value="1"/>
</dbReference>
<keyword evidence="10" id="KW-0175">Coiled coil</keyword>
<dbReference type="EMBL" id="PIQA01000006">
    <property type="protein sequence ID" value="RUO64163.1"/>
    <property type="molecule type" value="Genomic_DNA"/>
</dbReference>
<dbReference type="AlphaFoldDB" id="A0A432YR75"/>
<feature type="domain" description="Helicase C-terminal" evidence="12">
    <location>
        <begin position="411"/>
        <end position="567"/>
    </location>
</feature>
<comment type="caution">
    <text evidence="13">The sequence shown here is derived from an EMBL/GenBank/DDBJ whole genome shotgun (WGS) entry which is preliminary data.</text>
</comment>
<dbReference type="GO" id="GO:0006355">
    <property type="term" value="P:regulation of DNA-templated transcription"/>
    <property type="evidence" value="ECO:0007669"/>
    <property type="project" value="UniProtKB-UniRule"/>
</dbReference>
<comment type="similarity">
    <text evidence="9">Belongs to the SNF2/RAD54 helicase family. RapA subfamily.</text>
</comment>
<dbReference type="PANTHER" id="PTHR45766">
    <property type="entry name" value="DNA ANNEALING HELICASE AND ENDONUCLEASE ZRANB3 FAMILY MEMBER"/>
    <property type="match status" value="1"/>
</dbReference>
<feature type="binding site" evidence="9">
    <location>
        <begin position="177"/>
        <end position="184"/>
    </location>
    <ligand>
        <name>ATP</name>
        <dbReference type="ChEBI" id="CHEBI:30616"/>
    </ligand>
</feature>
<organism evidence="13 14">
    <name type="scientific">Idiomarina piscisalsi</name>
    <dbReference type="NCBI Taxonomy" id="1096243"/>
    <lineage>
        <taxon>Bacteria</taxon>
        <taxon>Pseudomonadati</taxon>
        <taxon>Pseudomonadota</taxon>
        <taxon>Gammaproteobacteria</taxon>
        <taxon>Alteromonadales</taxon>
        <taxon>Idiomarinaceae</taxon>
        <taxon>Idiomarina</taxon>
    </lineage>
</organism>
<keyword evidence="5 9" id="KW-0805">Transcription regulation</keyword>
<keyword evidence="8 9" id="KW-0804">Transcription</keyword>
<dbReference type="PROSITE" id="PS51194">
    <property type="entry name" value="HELICASE_CTER"/>
    <property type="match status" value="1"/>
</dbReference>
<evidence type="ECO:0000256" key="3">
    <source>
        <dbReference type="ARBA" id="ARBA00022806"/>
    </source>
</evidence>
<dbReference type="Gene3D" id="6.10.140.1500">
    <property type="match status" value="1"/>
</dbReference>
<keyword evidence="2 9" id="KW-0378">Hydrolase</keyword>
<dbReference type="RefSeq" id="WP_126752353.1">
    <property type="nucleotide sequence ID" value="NZ_JBHUMT010000015.1"/>
</dbReference>
<feature type="domain" description="Helicase ATP-binding" evidence="11">
    <location>
        <begin position="164"/>
        <end position="329"/>
    </location>
</feature>
<dbReference type="InterPro" id="IPR027417">
    <property type="entry name" value="P-loop_NTPase"/>
</dbReference>